<dbReference type="EMBL" id="BMIS01000010">
    <property type="protein sequence ID" value="GGE74067.1"/>
    <property type="molecule type" value="Genomic_DNA"/>
</dbReference>
<comment type="caution">
    <text evidence="2">The sequence shown here is derived from an EMBL/GenBank/DDBJ whole genome shotgun (WGS) entry which is preliminary data.</text>
</comment>
<name>A0A917ATF2_9MICC</name>
<dbReference type="AlphaFoldDB" id="A0A917ATF2"/>
<feature type="region of interest" description="Disordered" evidence="1">
    <location>
        <begin position="1"/>
        <end position="29"/>
    </location>
</feature>
<keyword evidence="3" id="KW-1185">Reference proteome</keyword>
<gene>
    <name evidence="2" type="ORF">GCM10011401_21660</name>
</gene>
<organism evidence="2 3">
    <name type="scientific">Nesterenkonia cremea</name>
    <dbReference type="NCBI Taxonomy" id="1882340"/>
    <lineage>
        <taxon>Bacteria</taxon>
        <taxon>Bacillati</taxon>
        <taxon>Actinomycetota</taxon>
        <taxon>Actinomycetes</taxon>
        <taxon>Micrococcales</taxon>
        <taxon>Micrococcaceae</taxon>
        <taxon>Nesterenkonia</taxon>
    </lineage>
</organism>
<feature type="compositionally biased region" description="Basic and acidic residues" evidence="1">
    <location>
        <begin position="9"/>
        <end position="20"/>
    </location>
</feature>
<dbReference type="Proteomes" id="UP000633136">
    <property type="component" value="Unassembled WGS sequence"/>
</dbReference>
<reference evidence="2" key="2">
    <citation type="submission" date="2020-09" db="EMBL/GenBank/DDBJ databases">
        <authorList>
            <person name="Sun Q."/>
            <person name="Zhou Y."/>
        </authorList>
    </citation>
    <scope>NUCLEOTIDE SEQUENCE</scope>
    <source>
        <strain evidence="2">CGMCC 1.15388</strain>
    </source>
</reference>
<evidence type="ECO:0000313" key="2">
    <source>
        <dbReference type="EMBL" id="GGE74067.1"/>
    </source>
</evidence>
<evidence type="ECO:0000256" key="1">
    <source>
        <dbReference type="SAM" id="MobiDB-lite"/>
    </source>
</evidence>
<evidence type="ECO:0000313" key="3">
    <source>
        <dbReference type="Proteomes" id="UP000633136"/>
    </source>
</evidence>
<protein>
    <submittedName>
        <fullName evidence="2">Uncharacterized protein</fullName>
    </submittedName>
</protein>
<proteinExistence type="predicted"/>
<sequence>MRQPGEAGRAGRADHCRRGDIGPGGHLLGIGVEHEAGVFEAESEHALMPGPQPGELGTQLEEEGVAIGHVSYHITDDET</sequence>
<reference evidence="2" key="1">
    <citation type="journal article" date="2014" name="Int. J. Syst. Evol. Microbiol.">
        <title>Complete genome sequence of Corynebacterium casei LMG S-19264T (=DSM 44701T), isolated from a smear-ripened cheese.</title>
        <authorList>
            <consortium name="US DOE Joint Genome Institute (JGI-PGF)"/>
            <person name="Walter F."/>
            <person name="Albersmeier A."/>
            <person name="Kalinowski J."/>
            <person name="Ruckert C."/>
        </authorList>
    </citation>
    <scope>NUCLEOTIDE SEQUENCE</scope>
    <source>
        <strain evidence="2">CGMCC 1.15388</strain>
    </source>
</reference>
<accession>A0A917ATF2</accession>